<dbReference type="SUPFAM" id="SSF54637">
    <property type="entry name" value="Thioesterase/thiol ester dehydrase-isomerase"/>
    <property type="match status" value="1"/>
</dbReference>
<feature type="domain" description="MaoC-like" evidence="1">
    <location>
        <begin position="8"/>
        <end position="106"/>
    </location>
</feature>
<proteinExistence type="predicted"/>
<dbReference type="PANTHER" id="PTHR43664">
    <property type="entry name" value="MONOAMINE OXIDASE-RELATED"/>
    <property type="match status" value="1"/>
</dbReference>
<keyword evidence="3" id="KW-1185">Reference proteome</keyword>
<dbReference type="PANTHER" id="PTHR43664:SF1">
    <property type="entry name" value="BETA-METHYLMALYL-COA DEHYDRATASE"/>
    <property type="match status" value="1"/>
</dbReference>
<reference evidence="3" key="1">
    <citation type="submission" date="2017-11" db="EMBL/GenBank/DDBJ databases">
        <title>Complete Genome Sequence of Kyrpidia sp. Strain EA-1, a thermophilic, hydrogen-oxidizing Bacterium, isolated from the Azores.</title>
        <authorList>
            <person name="Reiner J.E."/>
            <person name="Lapp C.J."/>
            <person name="Bunk B."/>
            <person name="Gescher J."/>
        </authorList>
    </citation>
    <scope>NUCLEOTIDE SEQUENCE [LARGE SCALE GENOMIC DNA]</scope>
    <source>
        <strain evidence="3">EA-1</strain>
    </source>
</reference>
<dbReference type="Pfam" id="PF01575">
    <property type="entry name" value="MaoC_dehydratas"/>
    <property type="match status" value="1"/>
</dbReference>
<dbReference type="InterPro" id="IPR052342">
    <property type="entry name" value="MCH/BMMD"/>
</dbReference>
<dbReference type="Gene3D" id="3.10.129.10">
    <property type="entry name" value="Hotdog Thioesterase"/>
    <property type="match status" value="1"/>
</dbReference>
<dbReference type="AlphaFoldDB" id="A0A2K8N5H4"/>
<dbReference type="RefSeq" id="WP_100667380.1">
    <property type="nucleotide sequence ID" value="NZ_CP024955.1"/>
</dbReference>
<organism evidence="2 3">
    <name type="scientific">Kyrpidia spormannii</name>
    <dbReference type="NCBI Taxonomy" id="2055160"/>
    <lineage>
        <taxon>Bacteria</taxon>
        <taxon>Bacillati</taxon>
        <taxon>Bacillota</taxon>
        <taxon>Bacilli</taxon>
        <taxon>Bacillales</taxon>
        <taxon>Alicyclobacillaceae</taxon>
        <taxon>Kyrpidia</taxon>
    </lineage>
</organism>
<dbReference type="Proteomes" id="UP000231932">
    <property type="component" value="Chromosome"/>
</dbReference>
<dbReference type="InterPro" id="IPR002539">
    <property type="entry name" value="MaoC-like_dom"/>
</dbReference>
<protein>
    <submittedName>
        <fullName evidence="2">Acyl dehydratase</fullName>
    </submittedName>
</protein>
<sequence>MYFEEFFVGQHFKLNPIILTSQEIYEFAHRYDPQPIHIDPEFAKNGIFKGIIASGFHTLSMVWSEWIRTNRFGTEIIGGTGLDFVQWTAPVRPGDTLYADVEVTETLPSSKGNGGLVALKFTVTNQKDETVLVTQGRVYLKRKGD</sequence>
<name>A0A2K8N5H4_9BACL</name>
<dbReference type="InterPro" id="IPR029069">
    <property type="entry name" value="HotDog_dom_sf"/>
</dbReference>
<evidence type="ECO:0000259" key="1">
    <source>
        <dbReference type="Pfam" id="PF01575"/>
    </source>
</evidence>
<accession>A0A2K8N5H4</accession>
<dbReference type="EMBL" id="CP024955">
    <property type="protein sequence ID" value="ATY84563.1"/>
    <property type="molecule type" value="Genomic_DNA"/>
</dbReference>
<dbReference type="KEGG" id="kyr:CVV65_06055"/>
<evidence type="ECO:0000313" key="3">
    <source>
        <dbReference type="Proteomes" id="UP000231932"/>
    </source>
</evidence>
<gene>
    <name evidence="2" type="ORF">CVV65_06055</name>
</gene>
<evidence type="ECO:0000313" key="2">
    <source>
        <dbReference type="EMBL" id="ATY84563.1"/>
    </source>
</evidence>
<dbReference type="OrthoDB" id="9801625at2"/>